<gene>
    <name evidence="2" type="ORF">GCM10010328_21860</name>
</gene>
<evidence type="ECO:0000256" key="1">
    <source>
        <dbReference type="SAM" id="MobiDB-lite"/>
    </source>
</evidence>
<keyword evidence="3" id="KW-1185">Reference proteome</keyword>
<proteinExistence type="predicted"/>
<dbReference type="EMBL" id="BMUW01000003">
    <property type="protein sequence ID" value="GGZ47095.1"/>
    <property type="molecule type" value="Genomic_DNA"/>
</dbReference>
<sequence length="160" mass="16416">MRVAAAEDEAEAFGRGVVEAGDPDPGVLLGLGEFLLGSDVLRPVLLLEDKEPHCLALCRDGEVGICPAAAMGRGRGANLSCRTGMSFVLGSDDQRLDKPEGASLDGLGEAQRLGFVLHGPDHGVRPREPGGHGDGFEDGEAPGGDVDELDLVPATAPAPV</sequence>
<accession>A0ABQ3BIN0</accession>
<organism evidence="2 3">
    <name type="scientific">Streptomyces rubiginosohelvolus</name>
    <dbReference type="NCBI Taxonomy" id="67362"/>
    <lineage>
        <taxon>Bacteria</taxon>
        <taxon>Bacillati</taxon>
        <taxon>Actinomycetota</taxon>
        <taxon>Actinomycetes</taxon>
        <taxon>Kitasatosporales</taxon>
        <taxon>Streptomycetaceae</taxon>
        <taxon>Streptomyces</taxon>
    </lineage>
</organism>
<reference evidence="3" key="1">
    <citation type="journal article" date="2019" name="Int. J. Syst. Evol. Microbiol.">
        <title>The Global Catalogue of Microorganisms (GCM) 10K type strain sequencing project: providing services to taxonomists for standard genome sequencing and annotation.</title>
        <authorList>
            <consortium name="The Broad Institute Genomics Platform"/>
            <consortium name="The Broad Institute Genome Sequencing Center for Infectious Disease"/>
            <person name="Wu L."/>
            <person name="Ma J."/>
        </authorList>
    </citation>
    <scope>NUCLEOTIDE SEQUENCE [LARGE SCALE GENOMIC DNA]</scope>
    <source>
        <strain evidence="3">JCM 4602</strain>
    </source>
</reference>
<protein>
    <submittedName>
        <fullName evidence="2">Uncharacterized protein</fullName>
    </submittedName>
</protein>
<feature type="region of interest" description="Disordered" evidence="1">
    <location>
        <begin position="119"/>
        <end position="160"/>
    </location>
</feature>
<dbReference type="Proteomes" id="UP000624183">
    <property type="component" value="Unassembled WGS sequence"/>
</dbReference>
<feature type="compositionally biased region" description="Basic and acidic residues" evidence="1">
    <location>
        <begin position="119"/>
        <end position="135"/>
    </location>
</feature>
<evidence type="ECO:0000313" key="2">
    <source>
        <dbReference type="EMBL" id="GGZ47095.1"/>
    </source>
</evidence>
<feature type="compositionally biased region" description="Acidic residues" evidence="1">
    <location>
        <begin position="136"/>
        <end position="150"/>
    </location>
</feature>
<evidence type="ECO:0000313" key="3">
    <source>
        <dbReference type="Proteomes" id="UP000624183"/>
    </source>
</evidence>
<name>A0ABQ3BIN0_9ACTN</name>
<comment type="caution">
    <text evidence="2">The sequence shown here is derived from an EMBL/GenBank/DDBJ whole genome shotgun (WGS) entry which is preliminary data.</text>
</comment>